<evidence type="ECO:0008006" key="3">
    <source>
        <dbReference type="Google" id="ProtNLM"/>
    </source>
</evidence>
<gene>
    <name evidence="1" type="ORF">N7463_000342</name>
</gene>
<organism evidence="1 2">
    <name type="scientific">Penicillium fimorum</name>
    <dbReference type="NCBI Taxonomy" id="1882269"/>
    <lineage>
        <taxon>Eukaryota</taxon>
        <taxon>Fungi</taxon>
        <taxon>Dikarya</taxon>
        <taxon>Ascomycota</taxon>
        <taxon>Pezizomycotina</taxon>
        <taxon>Eurotiomycetes</taxon>
        <taxon>Eurotiomycetidae</taxon>
        <taxon>Eurotiales</taxon>
        <taxon>Aspergillaceae</taxon>
        <taxon>Penicillium</taxon>
    </lineage>
</organism>
<protein>
    <recommendedName>
        <fullName evidence="3">Fungal N-terminal domain-containing protein</fullName>
    </recommendedName>
</protein>
<name>A0A9W9Y489_9EURO</name>
<sequence length="151" mass="16516">MAEALGVASAGVGIASFAIQVVSRVHALETTYRYNKNKVSIDLESLSRRLKAMQLILYTLQPLEGNPLIDLAVGDCCLIYSKADLALESLIKDVQSAAAIEGNGLKSARRLLSRKAQRQVREIESELDSMHNCLTVYVLVPSKQVENTDLV</sequence>
<proteinExistence type="predicted"/>
<accession>A0A9W9Y489</accession>
<reference evidence="1" key="1">
    <citation type="submission" date="2022-12" db="EMBL/GenBank/DDBJ databases">
        <authorList>
            <person name="Petersen C."/>
        </authorList>
    </citation>
    <scope>NUCLEOTIDE SEQUENCE</scope>
    <source>
        <strain evidence="1">IBT 29495</strain>
    </source>
</reference>
<comment type="caution">
    <text evidence="1">The sequence shown here is derived from an EMBL/GenBank/DDBJ whole genome shotgun (WGS) entry which is preliminary data.</text>
</comment>
<evidence type="ECO:0000313" key="1">
    <source>
        <dbReference type="EMBL" id="KAJ5519889.1"/>
    </source>
</evidence>
<dbReference type="EMBL" id="JAPWDS010000001">
    <property type="protein sequence ID" value="KAJ5519889.1"/>
    <property type="molecule type" value="Genomic_DNA"/>
</dbReference>
<dbReference type="Proteomes" id="UP001149954">
    <property type="component" value="Unassembled WGS sequence"/>
</dbReference>
<dbReference type="AlphaFoldDB" id="A0A9W9Y489"/>
<keyword evidence="2" id="KW-1185">Reference proteome</keyword>
<evidence type="ECO:0000313" key="2">
    <source>
        <dbReference type="Proteomes" id="UP001149954"/>
    </source>
</evidence>
<dbReference type="OrthoDB" id="3200163at2759"/>
<reference evidence="1" key="2">
    <citation type="journal article" date="2023" name="IMA Fungus">
        <title>Comparative genomic study of the Penicillium genus elucidates a diverse pangenome and 15 lateral gene transfer events.</title>
        <authorList>
            <person name="Petersen C."/>
            <person name="Sorensen T."/>
            <person name="Nielsen M.R."/>
            <person name="Sondergaard T.E."/>
            <person name="Sorensen J.L."/>
            <person name="Fitzpatrick D.A."/>
            <person name="Frisvad J.C."/>
            <person name="Nielsen K.L."/>
        </authorList>
    </citation>
    <scope>NUCLEOTIDE SEQUENCE</scope>
    <source>
        <strain evidence="1">IBT 29495</strain>
    </source>
</reference>